<dbReference type="InterPro" id="IPR036464">
    <property type="entry name" value="Rubisco_LSMT_subst-bd_sf"/>
</dbReference>
<dbReference type="AlphaFoldDB" id="A0A6A3D3G6"/>
<proteinExistence type="predicted"/>
<accession>A0A6A3D3G6</accession>
<dbReference type="InterPro" id="IPR046341">
    <property type="entry name" value="SET_dom_sf"/>
</dbReference>
<reference evidence="5" key="1">
    <citation type="submission" date="2019-09" db="EMBL/GenBank/DDBJ databases">
        <title>Draft genome information of white flower Hibiscus syriacus.</title>
        <authorList>
            <person name="Kim Y.-M."/>
        </authorList>
    </citation>
    <scope>NUCLEOTIDE SEQUENCE [LARGE SCALE GENOMIC DNA]</scope>
    <source>
        <strain evidence="5">YM2019G1</strain>
    </source>
</reference>
<evidence type="ECO:0000259" key="4">
    <source>
        <dbReference type="Pfam" id="PF09273"/>
    </source>
</evidence>
<evidence type="ECO:0000256" key="3">
    <source>
        <dbReference type="ARBA" id="ARBA00022691"/>
    </source>
</evidence>
<dbReference type="PANTHER" id="PTHR13271:SF116">
    <property type="entry name" value="F21J9.27"/>
    <property type="match status" value="1"/>
</dbReference>
<protein>
    <submittedName>
        <fullName evidence="5">Nudix hydrolase 17</fullName>
    </submittedName>
</protein>
<evidence type="ECO:0000256" key="2">
    <source>
        <dbReference type="ARBA" id="ARBA00022679"/>
    </source>
</evidence>
<dbReference type="Gene3D" id="3.90.1420.10">
    <property type="entry name" value="Rubisco LSMT, substrate-binding domain"/>
    <property type="match status" value="1"/>
</dbReference>
<evidence type="ECO:0000256" key="1">
    <source>
        <dbReference type="ARBA" id="ARBA00022603"/>
    </source>
</evidence>
<keyword evidence="5" id="KW-0378">Hydrolase</keyword>
<evidence type="ECO:0000313" key="5">
    <source>
        <dbReference type="EMBL" id="KAE8736313.1"/>
    </source>
</evidence>
<dbReference type="InterPro" id="IPR015353">
    <property type="entry name" value="Rubisco_LSMT_subst-bd"/>
</dbReference>
<keyword evidence="3" id="KW-0949">S-adenosyl-L-methionine</keyword>
<dbReference type="InterPro" id="IPR050600">
    <property type="entry name" value="SETD3_SETD6_MTase"/>
</dbReference>
<sequence length="174" mass="19371">MKLGLKLLQERAKVGSFWLPYIGNLPETYTVPIFFAGEDIKNLQYAPLLYQVTIGGPDLVEGRLLVALRVLLSNDIETVQGYDFRVLKSLSAEAPLGVANEVAVFRTIIALCVIALGHFPTKIMDDESLLKQGVSVSTELALQFRMQKKSLIIEVMRDLTKRVKFLLSKETSTA</sequence>
<comment type="caution">
    <text evidence="5">The sequence shown here is derived from an EMBL/GenBank/DDBJ whole genome shotgun (WGS) entry which is preliminary data.</text>
</comment>
<dbReference type="PANTHER" id="PTHR13271">
    <property type="entry name" value="UNCHARACTERIZED PUTATIVE METHYLTRANSFERASE"/>
    <property type="match status" value="1"/>
</dbReference>
<name>A0A6A3D3G6_HIBSY</name>
<dbReference type="Pfam" id="PF09273">
    <property type="entry name" value="Rubis-subs-bind"/>
    <property type="match status" value="1"/>
</dbReference>
<dbReference type="GO" id="GO:0016787">
    <property type="term" value="F:hydrolase activity"/>
    <property type="evidence" value="ECO:0007669"/>
    <property type="project" value="UniProtKB-KW"/>
</dbReference>
<dbReference type="EMBL" id="VEPZ02000001">
    <property type="protein sequence ID" value="KAE8736313.1"/>
    <property type="molecule type" value="Genomic_DNA"/>
</dbReference>
<dbReference type="Proteomes" id="UP000436088">
    <property type="component" value="Unassembled WGS sequence"/>
</dbReference>
<evidence type="ECO:0000313" key="6">
    <source>
        <dbReference type="Proteomes" id="UP000436088"/>
    </source>
</evidence>
<gene>
    <name evidence="5" type="ORF">F3Y22_tig00000002pilonHSYRG00014</name>
</gene>
<dbReference type="GO" id="GO:0016279">
    <property type="term" value="F:protein-lysine N-methyltransferase activity"/>
    <property type="evidence" value="ECO:0007669"/>
    <property type="project" value="TreeGrafter"/>
</dbReference>
<feature type="domain" description="Rubisco LSMT substrate-binding" evidence="4">
    <location>
        <begin position="52"/>
        <end position="150"/>
    </location>
</feature>
<dbReference type="SUPFAM" id="SSF82199">
    <property type="entry name" value="SET domain"/>
    <property type="match status" value="1"/>
</dbReference>
<organism evidence="5 6">
    <name type="scientific">Hibiscus syriacus</name>
    <name type="common">Rose of Sharon</name>
    <dbReference type="NCBI Taxonomy" id="106335"/>
    <lineage>
        <taxon>Eukaryota</taxon>
        <taxon>Viridiplantae</taxon>
        <taxon>Streptophyta</taxon>
        <taxon>Embryophyta</taxon>
        <taxon>Tracheophyta</taxon>
        <taxon>Spermatophyta</taxon>
        <taxon>Magnoliopsida</taxon>
        <taxon>eudicotyledons</taxon>
        <taxon>Gunneridae</taxon>
        <taxon>Pentapetalae</taxon>
        <taxon>rosids</taxon>
        <taxon>malvids</taxon>
        <taxon>Malvales</taxon>
        <taxon>Malvaceae</taxon>
        <taxon>Malvoideae</taxon>
        <taxon>Hibiscus</taxon>
    </lineage>
</organism>
<keyword evidence="1" id="KW-0489">Methyltransferase</keyword>
<dbReference type="SUPFAM" id="SSF81822">
    <property type="entry name" value="RuBisCo LSMT C-terminal, substrate-binding domain"/>
    <property type="match status" value="1"/>
</dbReference>
<keyword evidence="6" id="KW-1185">Reference proteome</keyword>
<keyword evidence="2" id="KW-0808">Transferase</keyword>
<dbReference type="GO" id="GO:0032259">
    <property type="term" value="P:methylation"/>
    <property type="evidence" value="ECO:0007669"/>
    <property type="project" value="UniProtKB-KW"/>
</dbReference>